<reference evidence="1 2" key="1">
    <citation type="submission" date="2018-11" db="EMBL/GenBank/DDBJ databases">
        <title>Genetic determinants and prediction of antibiotic resistance phenotypes in Helicobacter pylori.</title>
        <authorList>
            <person name="Wagner K."/>
        </authorList>
    </citation>
    <scope>NUCLEOTIDE SEQUENCE [LARGE SCALE GENOMIC DNA]</scope>
    <source>
        <strain evidence="1 2">ZH70</strain>
    </source>
</reference>
<accession>A0A438XZW8</accession>
<name>A0A438XZW8_HELPX</name>
<feature type="non-terminal residue" evidence="1">
    <location>
        <position position="1"/>
    </location>
</feature>
<dbReference type="AlphaFoldDB" id="A0A438XZW8"/>
<dbReference type="Proteomes" id="UP000289022">
    <property type="component" value="Unassembled WGS sequence"/>
</dbReference>
<sequence length="35" mass="4162">KCEKEIAQAKAWIENNDYESLAEWMAQANKLQEFM</sequence>
<proteinExistence type="predicted"/>
<evidence type="ECO:0000313" key="1">
    <source>
        <dbReference type="EMBL" id="RVZ43425.1"/>
    </source>
</evidence>
<comment type="caution">
    <text evidence="1">The sequence shown here is derived from an EMBL/GenBank/DDBJ whole genome shotgun (WGS) entry which is preliminary data.</text>
</comment>
<dbReference type="EMBL" id="RJGP01000023">
    <property type="protein sequence ID" value="RVZ43425.1"/>
    <property type="molecule type" value="Genomic_DNA"/>
</dbReference>
<gene>
    <name evidence="1" type="ORF">EC518_01275</name>
</gene>
<protein>
    <submittedName>
        <fullName evidence="1">Prephenate dehydrogenase</fullName>
    </submittedName>
</protein>
<organism evidence="1 2">
    <name type="scientific">Helicobacter pylori</name>
    <name type="common">Campylobacter pylori</name>
    <dbReference type="NCBI Taxonomy" id="210"/>
    <lineage>
        <taxon>Bacteria</taxon>
        <taxon>Pseudomonadati</taxon>
        <taxon>Campylobacterota</taxon>
        <taxon>Epsilonproteobacteria</taxon>
        <taxon>Campylobacterales</taxon>
        <taxon>Helicobacteraceae</taxon>
        <taxon>Helicobacter</taxon>
    </lineage>
</organism>
<evidence type="ECO:0000313" key="2">
    <source>
        <dbReference type="Proteomes" id="UP000289022"/>
    </source>
</evidence>